<dbReference type="Proteomes" id="UP001220324">
    <property type="component" value="Unassembled WGS sequence"/>
</dbReference>
<organism evidence="1 2">
    <name type="scientific">Penicillium frequentans</name>
    <dbReference type="NCBI Taxonomy" id="3151616"/>
    <lineage>
        <taxon>Eukaryota</taxon>
        <taxon>Fungi</taxon>
        <taxon>Dikarya</taxon>
        <taxon>Ascomycota</taxon>
        <taxon>Pezizomycotina</taxon>
        <taxon>Eurotiomycetes</taxon>
        <taxon>Eurotiomycetidae</taxon>
        <taxon>Eurotiales</taxon>
        <taxon>Aspergillaceae</taxon>
        <taxon>Penicillium</taxon>
    </lineage>
</organism>
<accession>A0AAD6D1E7</accession>
<sequence length="64" mass="7160">MRKITEVLAFGSTKTKTLTDLRDMGEIVNAMRQELPDLERRRIANSGTETVSLSSNLLIKPSLL</sequence>
<keyword evidence="2" id="KW-1185">Reference proteome</keyword>
<evidence type="ECO:0000313" key="1">
    <source>
        <dbReference type="EMBL" id="KAJ5547265.1"/>
    </source>
</evidence>
<name>A0AAD6D1E7_9EURO</name>
<comment type="caution">
    <text evidence="1">The sequence shown here is derived from an EMBL/GenBank/DDBJ whole genome shotgun (WGS) entry which is preliminary data.</text>
</comment>
<evidence type="ECO:0000313" key="2">
    <source>
        <dbReference type="Proteomes" id="UP001220324"/>
    </source>
</evidence>
<dbReference type="EMBL" id="JAQIZZ010000003">
    <property type="protein sequence ID" value="KAJ5547265.1"/>
    <property type="molecule type" value="Genomic_DNA"/>
</dbReference>
<gene>
    <name evidence="1" type="ORF">N7494_004850</name>
</gene>
<protein>
    <submittedName>
        <fullName evidence="1">Uncharacterized protein</fullName>
    </submittedName>
</protein>
<reference evidence="1 2" key="1">
    <citation type="journal article" date="2023" name="IMA Fungus">
        <title>Comparative genomic study of the Penicillium genus elucidates a diverse pangenome and 15 lateral gene transfer events.</title>
        <authorList>
            <person name="Petersen C."/>
            <person name="Sorensen T."/>
            <person name="Nielsen M.R."/>
            <person name="Sondergaard T.E."/>
            <person name="Sorensen J.L."/>
            <person name="Fitzpatrick D.A."/>
            <person name="Frisvad J.C."/>
            <person name="Nielsen K.L."/>
        </authorList>
    </citation>
    <scope>NUCLEOTIDE SEQUENCE [LARGE SCALE GENOMIC DNA]</scope>
    <source>
        <strain evidence="1 2">IBT 35679</strain>
    </source>
</reference>
<dbReference type="AlphaFoldDB" id="A0AAD6D1E7"/>
<proteinExistence type="predicted"/>